<evidence type="ECO:0000256" key="4">
    <source>
        <dbReference type="ARBA" id="ARBA00023033"/>
    </source>
</evidence>
<name>A0A6A9UUF1_9ACTN</name>
<dbReference type="PANTHER" id="PTHR42847">
    <property type="entry name" value="ALKANESULFONATE MONOOXYGENASE"/>
    <property type="match status" value="1"/>
</dbReference>
<keyword evidence="2" id="KW-0288">FMN</keyword>
<dbReference type="SUPFAM" id="SSF51679">
    <property type="entry name" value="Bacterial luciferase-like"/>
    <property type="match status" value="1"/>
</dbReference>
<comment type="caution">
    <text evidence="6">The sequence shown here is derived from an EMBL/GenBank/DDBJ whole genome shotgun (WGS) entry which is preliminary data.</text>
</comment>
<evidence type="ECO:0000313" key="7">
    <source>
        <dbReference type="Proteomes" id="UP000435304"/>
    </source>
</evidence>
<sequence>MKFGMNVPIFGEYADVRLLAELAVDAERAGWDGFWVWDHIQWSGEGEGEPRQPAVDPTVALALVAASTSRVRIGPMVTPLARRRPWKVAREITTLDHLSGGRVTLGVGLGGPPGLEFGDFGEDTDPRVRAAKLDEGLDVLTGLWSGEPFDFAGQHHRVHRAQLLPPPVQRPVPIWVGGEWPDHRAPFRRAARFDGVHPLLFSVPPDDQPAAIRELVSFLRGIRPDDRPFDVAFGAETRGDGSEADRALVREFEQAGVTWWMEPVSHWRGPLAEMRERIRRGPPAL</sequence>
<reference evidence="6 7" key="1">
    <citation type="submission" date="2019-12" db="EMBL/GenBank/DDBJ databases">
        <title>Auraticoccus cholistani sp. nov., an actinomycete isolated from soil of Cholistan desert.</title>
        <authorList>
            <person name="Cheema M.T."/>
        </authorList>
    </citation>
    <scope>NUCLEOTIDE SEQUENCE [LARGE SCALE GENOMIC DNA]</scope>
    <source>
        <strain evidence="6 7">F435</strain>
    </source>
</reference>
<keyword evidence="4" id="KW-0503">Monooxygenase</keyword>
<dbReference type="InterPro" id="IPR050172">
    <property type="entry name" value="SsuD_RutA_monooxygenase"/>
</dbReference>
<dbReference type="Gene3D" id="3.20.20.30">
    <property type="entry name" value="Luciferase-like domain"/>
    <property type="match status" value="1"/>
</dbReference>
<evidence type="ECO:0000256" key="1">
    <source>
        <dbReference type="ARBA" id="ARBA00022630"/>
    </source>
</evidence>
<keyword evidence="7" id="KW-1185">Reference proteome</keyword>
<dbReference type="Proteomes" id="UP000435304">
    <property type="component" value="Unassembled WGS sequence"/>
</dbReference>
<protein>
    <submittedName>
        <fullName evidence="6">LLM class flavin-dependent oxidoreductase</fullName>
    </submittedName>
</protein>
<dbReference type="AlphaFoldDB" id="A0A6A9UUF1"/>
<dbReference type="Pfam" id="PF00296">
    <property type="entry name" value="Bac_luciferase"/>
    <property type="match status" value="1"/>
</dbReference>
<evidence type="ECO:0000256" key="3">
    <source>
        <dbReference type="ARBA" id="ARBA00023002"/>
    </source>
</evidence>
<dbReference type="GO" id="GO:0046306">
    <property type="term" value="P:alkanesulfonate catabolic process"/>
    <property type="evidence" value="ECO:0007669"/>
    <property type="project" value="TreeGrafter"/>
</dbReference>
<keyword evidence="1" id="KW-0285">Flavoprotein</keyword>
<keyword evidence="3" id="KW-0560">Oxidoreductase</keyword>
<dbReference type="InterPro" id="IPR036661">
    <property type="entry name" value="Luciferase-like_sf"/>
</dbReference>
<evidence type="ECO:0000313" key="6">
    <source>
        <dbReference type="EMBL" id="MVA75204.1"/>
    </source>
</evidence>
<dbReference type="RefSeq" id="WP_156608184.1">
    <property type="nucleotide sequence ID" value="NZ_WPCU01000004.1"/>
</dbReference>
<dbReference type="EMBL" id="WPCU01000004">
    <property type="protein sequence ID" value="MVA75204.1"/>
    <property type="molecule type" value="Genomic_DNA"/>
</dbReference>
<accession>A0A6A9UUF1</accession>
<evidence type="ECO:0000256" key="2">
    <source>
        <dbReference type="ARBA" id="ARBA00022643"/>
    </source>
</evidence>
<evidence type="ECO:0000259" key="5">
    <source>
        <dbReference type="Pfam" id="PF00296"/>
    </source>
</evidence>
<proteinExistence type="predicted"/>
<feature type="domain" description="Luciferase-like" evidence="5">
    <location>
        <begin position="1"/>
        <end position="253"/>
    </location>
</feature>
<gene>
    <name evidence="6" type="ORF">GC722_04040</name>
</gene>
<dbReference type="InterPro" id="IPR011251">
    <property type="entry name" value="Luciferase-like_dom"/>
</dbReference>
<organism evidence="6 7">
    <name type="scientific">Auraticoccus cholistanensis</name>
    <dbReference type="NCBI Taxonomy" id="2656650"/>
    <lineage>
        <taxon>Bacteria</taxon>
        <taxon>Bacillati</taxon>
        <taxon>Actinomycetota</taxon>
        <taxon>Actinomycetes</taxon>
        <taxon>Propionibacteriales</taxon>
        <taxon>Propionibacteriaceae</taxon>
        <taxon>Auraticoccus</taxon>
    </lineage>
</organism>
<dbReference type="GO" id="GO:0008726">
    <property type="term" value="F:alkanesulfonate monooxygenase activity"/>
    <property type="evidence" value="ECO:0007669"/>
    <property type="project" value="TreeGrafter"/>
</dbReference>
<dbReference type="PANTHER" id="PTHR42847:SF4">
    <property type="entry name" value="ALKANESULFONATE MONOOXYGENASE-RELATED"/>
    <property type="match status" value="1"/>
</dbReference>